<reference evidence="7 8" key="2">
    <citation type="submission" date="2021-10" db="EMBL/GenBank/DDBJ databases">
        <authorList>
            <person name="Piombo E."/>
        </authorList>
    </citation>
    <scope>NUCLEOTIDE SEQUENCE [LARGE SCALE GENOMIC DNA]</scope>
</reference>
<evidence type="ECO:0000259" key="6">
    <source>
        <dbReference type="Pfam" id="PF01494"/>
    </source>
</evidence>
<keyword evidence="2" id="KW-0285">Flavoprotein</keyword>
<keyword evidence="3" id="KW-0274">FAD</keyword>
<dbReference type="OrthoDB" id="9993796at2759"/>
<evidence type="ECO:0000256" key="2">
    <source>
        <dbReference type="ARBA" id="ARBA00022630"/>
    </source>
</evidence>
<keyword evidence="4" id="KW-0560">Oxidoreductase</keyword>
<evidence type="ECO:0000256" key="4">
    <source>
        <dbReference type="ARBA" id="ARBA00023002"/>
    </source>
</evidence>
<dbReference type="Proteomes" id="UP000775872">
    <property type="component" value="Unassembled WGS sequence"/>
</dbReference>
<evidence type="ECO:0000256" key="3">
    <source>
        <dbReference type="ARBA" id="ARBA00022827"/>
    </source>
</evidence>
<evidence type="ECO:0000313" key="8">
    <source>
        <dbReference type="Proteomes" id="UP000775872"/>
    </source>
</evidence>
<comment type="similarity">
    <text evidence="1">Belongs to the paxM FAD-dependent monooxygenase family.</text>
</comment>
<accession>A0A9N9W8L2</accession>
<sequence length="441" mass="47613">MAAKTALRIIIVGAGPVGLALATGLAKDGHSVTVLERQASLQVTGGPIYVQPPAIRVLESFGLGDAVQSIGVAGPSIIWSYKDTSEPLLLSPHRPNHTPLSTDRQTVQNVGYEGAVAAGATVLFGKTVASLENETTPTVRTEDGGEYSADLIVGADGIKSKIRRLLFPDLDMDAIPSNEVIFHSDVALDELRADTRLTGMFEHPGSCHFTFGPGRVNVLLIEPVAEGKTAAYNVVTNYGAPPTDRNASWYNPAEPSELRELFNDFSARDRAYLEHVKSCNVWRIGTAPETPSWRSSNGRVLLIGDAAHAMLPHAGQGVSQGIESTGVLTHLLRLARPDHGGDVPALTEGFEKLRRPRVEKVANLSQNNIKGRTLPDGPAQEGRDAALRKMGQMPPIEWDKIEMDMTADSNSPQFMKWLTAYDIPLEVERFVKSDLVDISSS</sequence>
<evidence type="ECO:0000313" key="7">
    <source>
        <dbReference type="EMBL" id="CAH0045490.1"/>
    </source>
</evidence>
<dbReference type="SUPFAM" id="SSF51905">
    <property type="entry name" value="FAD/NAD(P)-binding domain"/>
    <property type="match status" value="1"/>
</dbReference>
<dbReference type="GO" id="GO:0004497">
    <property type="term" value="F:monooxygenase activity"/>
    <property type="evidence" value="ECO:0007669"/>
    <property type="project" value="UniProtKB-KW"/>
</dbReference>
<name>A0A9N9W8L2_9HYPO</name>
<dbReference type="Pfam" id="PF01494">
    <property type="entry name" value="FAD_binding_3"/>
    <property type="match status" value="1"/>
</dbReference>
<gene>
    <name evidence="7" type="ORF">CSOL1703_00011241</name>
</gene>
<protein>
    <recommendedName>
        <fullName evidence="6">FAD-binding domain-containing protein</fullName>
    </recommendedName>
</protein>
<dbReference type="PANTHER" id="PTHR13789">
    <property type="entry name" value="MONOOXYGENASE"/>
    <property type="match status" value="1"/>
</dbReference>
<keyword evidence="5" id="KW-0503">Monooxygenase</keyword>
<proteinExistence type="inferred from homology"/>
<keyword evidence="8" id="KW-1185">Reference proteome</keyword>
<evidence type="ECO:0000256" key="1">
    <source>
        <dbReference type="ARBA" id="ARBA00007992"/>
    </source>
</evidence>
<dbReference type="InterPro" id="IPR002938">
    <property type="entry name" value="FAD-bd"/>
</dbReference>
<dbReference type="PRINTS" id="PR00420">
    <property type="entry name" value="RNGMNOXGNASE"/>
</dbReference>
<comment type="caution">
    <text evidence="7">The sequence shown here is derived from an EMBL/GenBank/DDBJ whole genome shotgun (WGS) entry which is preliminary data.</text>
</comment>
<dbReference type="AlphaFoldDB" id="A0A9N9W8L2"/>
<reference evidence="8" key="1">
    <citation type="submission" date="2019-06" db="EMBL/GenBank/DDBJ databases">
        <authorList>
            <person name="Broberg M."/>
        </authorList>
    </citation>
    <scope>NUCLEOTIDE SEQUENCE [LARGE SCALE GENOMIC DNA]</scope>
</reference>
<dbReference type="PANTHER" id="PTHR13789:SF309">
    <property type="entry name" value="PUTATIVE (AFU_ORTHOLOGUE AFUA_6G14510)-RELATED"/>
    <property type="match status" value="1"/>
</dbReference>
<feature type="domain" description="FAD-binding" evidence="6">
    <location>
        <begin position="8"/>
        <end position="363"/>
    </location>
</feature>
<dbReference type="InterPro" id="IPR050493">
    <property type="entry name" value="FAD-dep_Monooxygenase_BioMet"/>
</dbReference>
<dbReference type="Gene3D" id="3.50.50.60">
    <property type="entry name" value="FAD/NAD(P)-binding domain"/>
    <property type="match status" value="1"/>
</dbReference>
<dbReference type="GO" id="GO:0071949">
    <property type="term" value="F:FAD binding"/>
    <property type="evidence" value="ECO:0007669"/>
    <property type="project" value="InterPro"/>
</dbReference>
<dbReference type="InterPro" id="IPR036188">
    <property type="entry name" value="FAD/NAD-bd_sf"/>
</dbReference>
<dbReference type="EMBL" id="CABFOC020000011">
    <property type="protein sequence ID" value="CAH0045490.1"/>
    <property type="molecule type" value="Genomic_DNA"/>
</dbReference>
<organism evidence="7 8">
    <name type="scientific">Clonostachys solani</name>
    <dbReference type="NCBI Taxonomy" id="160281"/>
    <lineage>
        <taxon>Eukaryota</taxon>
        <taxon>Fungi</taxon>
        <taxon>Dikarya</taxon>
        <taxon>Ascomycota</taxon>
        <taxon>Pezizomycotina</taxon>
        <taxon>Sordariomycetes</taxon>
        <taxon>Hypocreomycetidae</taxon>
        <taxon>Hypocreales</taxon>
        <taxon>Bionectriaceae</taxon>
        <taxon>Clonostachys</taxon>
    </lineage>
</organism>
<evidence type="ECO:0000256" key="5">
    <source>
        <dbReference type="ARBA" id="ARBA00023033"/>
    </source>
</evidence>